<evidence type="ECO:0000313" key="2">
    <source>
        <dbReference type="Proteomes" id="UP000183832"/>
    </source>
</evidence>
<name>A0A1J1HNW7_9DIPT</name>
<protein>
    <submittedName>
        <fullName evidence="1">CLUMA_CG002985, isoform A</fullName>
    </submittedName>
</protein>
<sequence>MKSENISQAFNAQTKETDFPKQQTRCAQQIILVFFFPLCHVSCLSSKELLSYKYLNTDWIDSELLSVDS</sequence>
<dbReference type="AlphaFoldDB" id="A0A1J1HNW7"/>
<accession>A0A1J1HNW7</accession>
<evidence type="ECO:0000313" key="1">
    <source>
        <dbReference type="EMBL" id="CRK89226.1"/>
    </source>
</evidence>
<gene>
    <name evidence="1" type="ORF">CLUMA_CG002985</name>
</gene>
<dbReference type="Proteomes" id="UP000183832">
    <property type="component" value="Unassembled WGS sequence"/>
</dbReference>
<keyword evidence="2" id="KW-1185">Reference proteome</keyword>
<organism evidence="1 2">
    <name type="scientific">Clunio marinus</name>
    <dbReference type="NCBI Taxonomy" id="568069"/>
    <lineage>
        <taxon>Eukaryota</taxon>
        <taxon>Metazoa</taxon>
        <taxon>Ecdysozoa</taxon>
        <taxon>Arthropoda</taxon>
        <taxon>Hexapoda</taxon>
        <taxon>Insecta</taxon>
        <taxon>Pterygota</taxon>
        <taxon>Neoptera</taxon>
        <taxon>Endopterygota</taxon>
        <taxon>Diptera</taxon>
        <taxon>Nematocera</taxon>
        <taxon>Chironomoidea</taxon>
        <taxon>Chironomidae</taxon>
        <taxon>Clunio</taxon>
    </lineage>
</organism>
<reference evidence="1 2" key="1">
    <citation type="submission" date="2015-04" db="EMBL/GenBank/DDBJ databases">
        <authorList>
            <person name="Syromyatnikov M.Y."/>
            <person name="Popov V.N."/>
        </authorList>
    </citation>
    <scope>NUCLEOTIDE SEQUENCE [LARGE SCALE GENOMIC DNA]</scope>
</reference>
<dbReference type="EMBL" id="CVRI01000011">
    <property type="protein sequence ID" value="CRK89226.1"/>
    <property type="molecule type" value="Genomic_DNA"/>
</dbReference>
<proteinExistence type="predicted"/>